<dbReference type="STRING" id="263852.SAMN02745116_00079"/>
<reference evidence="2 3" key="1">
    <citation type="submission" date="2017-02" db="EMBL/GenBank/DDBJ databases">
        <authorList>
            <person name="Peterson S.W."/>
        </authorList>
    </citation>
    <scope>NUCLEOTIDE SEQUENCE [LARGE SCALE GENOMIC DNA]</scope>
    <source>
        <strain evidence="2 3">ATCC BAA-1030</strain>
    </source>
</reference>
<accession>A0A1T4K4R2</accession>
<sequence>MNDTLETMANAIATKQKEEIDKRIDEETQAAQEKLNREREQALLQLEKVQEKRKLELSQMKKQQIQRLQLEERQALLGEKQVALEEIFSLSGEELEKISEEEFQELVFHALENVKELGQAELVFGEKSIGKFSENKLTEWNQAHQGMFVFSKESYPKEAGFVIRKDGIEYNFLFASLLREVKEKELSVISQRLFQE</sequence>
<keyword evidence="1" id="KW-0175">Coiled coil</keyword>
<evidence type="ECO:0000256" key="1">
    <source>
        <dbReference type="SAM" id="Coils"/>
    </source>
</evidence>
<protein>
    <submittedName>
        <fullName evidence="2">V/A-type H+-transporting ATPase subunit E</fullName>
    </submittedName>
</protein>
<name>A0A1T4K4R2_9ENTE</name>
<evidence type="ECO:0000313" key="3">
    <source>
        <dbReference type="Proteomes" id="UP000190328"/>
    </source>
</evidence>
<dbReference type="SUPFAM" id="SSF160527">
    <property type="entry name" value="V-type ATPase subunit E-like"/>
    <property type="match status" value="1"/>
</dbReference>
<feature type="coiled-coil region" evidence="1">
    <location>
        <begin position="17"/>
        <end position="66"/>
    </location>
</feature>
<gene>
    <name evidence="2" type="ORF">SAMN02745116_00079</name>
</gene>
<keyword evidence="3" id="KW-1185">Reference proteome</keyword>
<dbReference type="OrthoDB" id="2166166at2"/>
<dbReference type="Proteomes" id="UP000190328">
    <property type="component" value="Unassembled WGS sequence"/>
</dbReference>
<dbReference type="AlphaFoldDB" id="A0A1T4K4R2"/>
<proteinExistence type="predicted"/>
<organism evidence="2 3">
    <name type="scientific">Pilibacter termitis</name>
    <dbReference type="NCBI Taxonomy" id="263852"/>
    <lineage>
        <taxon>Bacteria</taxon>
        <taxon>Bacillati</taxon>
        <taxon>Bacillota</taxon>
        <taxon>Bacilli</taxon>
        <taxon>Lactobacillales</taxon>
        <taxon>Enterococcaceae</taxon>
        <taxon>Pilibacter</taxon>
    </lineage>
</organism>
<dbReference type="EMBL" id="FUXI01000001">
    <property type="protein sequence ID" value="SJZ37305.1"/>
    <property type="molecule type" value="Genomic_DNA"/>
</dbReference>
<dbReference type="RefSeq" id="WP_078806050.1">
    <property type="nucleotide sequence ID" value="NZ_FUXI01000001.1"/>
</dbReference>
<evidence type="ECO:0000313" key="2">
    <source>
        <dbReference type="EMBL" id="SJZ37305.1"/>
    </source>
</evidence>